<reference evidence="1" key="1">
    <citation type="submission" date="2021-02" db="EMBL/GenBank/DDBJ databases">
        <authorList>
            <person name="Nowell W R."/>
        </authorList>
    </citation>
    <scope>NUCLEOTIDE SEQUENCE</scope>
</reference>
<dbReference type="AlphaFoldDB" id="A0A820P075"/>
<evidence type="ECO:0000313" key="1">
    <source>
        <dbReference type="EMBL" id="CAF4395508.1"/>
    </source>
</evidence>
<proteinExistence type="predicted"/>
<feature type="non-terminal residue" evidence="1">
    <location>
        <position position="144"/>
    </location>
</feature>
<dbReference type="EMBL" id="CAJOBE010064060">
    <property type="protein sequence ID" value="CAF4395508.1"/>
    <property type="molecule type" value="Genomic_DNA"/>
</dbReference>
<comment type="caution">
    <text evidence="1">The sequence shown here is derived from an EMBL/GenBank/DDBJ whole genome shotgun (WGS) entry which is preliminary data.</text>
</comment>
<dbReference type="Gene3D" id="1.20.58.1880">
    <property type="match status" value="1"/>
</dbReference>
<dbReference type="Proteomes" id="UP000663874">
    <property type="component" value="Unassembled WGS sequence"/>
</dbReference>
<evidence type="ECO:0000313" key="2">
    <source>
        <dbReference type="Proteomes" id="UP000663874"/>
    </source>
</evidence>
<sequence>IISNQNNTEEQECCNCEIISQSIHSTPKGILCNECYIYWQKSNLMQPELYQNKSLIKKVKRPPKNMSIDLINLTSSNSIEKLEEDIHYELSTIQLHNQSIEYLTNQSRIELETMHIPFLTKSINSNETTTSTWSIEEILLAIQA</sequence>
<protein>
    <recommendedName>
        <fullName evidence="3">GATA-type domain-containing protein</fullName>
    </recommendedName>
</protein>
<gene>
    <name evidence="1" type="ORF">FNK824_LOCUS43772</name>
</gene>
<evidence type="ECO:0008006" key="3">
    <source>
        <dbReference type="Google" id="ProtNLM"/>
    </source>
</evidence>
<organism evidence="1 2">
    <name type="scientific">Rotaria sordida</name>
    <dbReference type="NCBI Taxonomy" id="392033"/>
    <lineage>
        <taxon>Eukaryota</taxon>
        <taxon>Metazoa</taxon>
        <taxon>Spiralia</taxon>
        <taxon>Gnathifera</taxon>
        <taxon>Rotifera</taxon>
        <taxon>Eurotatoria</taxon>
        <taxon>Bdelloidea</taxon>
        <taxon>Philodinida</taxon>
        <taxon>Philodinidae</taxon>
        <taxon>Rotaria</taxon>
    </lineage>
</organism>
<feature type="non-terminal residue" evidence="1">
    <location>
        <position position="1"/>
    </location>
</feature>
<accession>A0A820P075</accession>
<name>A0A820P075_9BILA</name>